<dbReference type="PANTHER" id="PTHR46124">
    <property type="entry name" value="D-AMINOACYL-TRNA DEACYLASE"/>
    <property type="match status" value="1"/>
</dbReference>
<comment type="similarity">
    <text evidence="1">Belongs to the metallo-dependent hydrolases superfamily. TatD-type hydrolase family.</text>
</comment>
<feature type="binding site" evidence="4">
    <location>
        <position position="141"/>
    </location>
    <ligand>
        <name>a divalent metal cation</name>
        <dbReference type="ChEBI" id="CHEBI:60240"/>
        <label>2</label>
    </ligand>
</feature>
<dbReference type="InterPro" id="IPR032466">
    <property type="entry name" value="Metal_Hydrolase"/>
</dbReference>
<dbReference type="SUPFAM" id="SSF51556">
    <property type="entry name" value="Metallo-dependent hydrolases"/>
    <property type="match status" value="1"/>
</dbReference>
<dbReference type="GO" id="GO:0005829">
    <property type="term" value="C:cytosol"/>
    <property type="evidence" value="ECO:0007669"/>
    <property type="project" value="TreeGrafter"/>
</dbReference>
<sequence>MALALFDTHTHFDVADFDADREQLAYQAKQAGVEQLILIGFVQSRFQQLLNTHQWLNRLSQAPRSHLAPGLHPFYIEQHQPQHLLDVEQLLRKQECVAVGEIGLDTFLKQHKQPELYQKQQKYFTAQLELAHQFQRPVLLHIRKSHADVLALLKQQNFSYGGIAHAFSGGVEEAKAFIKLGFKIGVTGQITNPNAKKLHRVVQELGPEHLVLETDCPDMTPLCCQSSTEQRTRNTPANLPYVLEGLAQSLQMEQTALAEMIWQNSLQALHLA</sequence>
<evidence type="ECO:0000256" key="3">
    <source>
        <dbReference type="ARBA" id="ARBA00022801"/>
    </source>
</evidence>
<dbReference type="PROSITE" id="PS01137">
    <property type="entry name" value="TATD_1"/>
    <property type="match status" value="1"/>
</dbReference>
<dbReference type="FunFam" id="3.20.20.140:FF:000005">
    <property type="entry name" value="TatD family hydrolase"/>
    <property type="match status" value="1"/>
</dbReference>
<feature type="binding site" evidence="4">
    <location>
        <position position="165"/>
    </location>
    <ligand>
        <name>a divalent metal cation</name>
        <dbReference type="ChEBI" id="CHEBI:60240"/>
        <label>2</label>
    </ligand>
</feature>
<dbReference type="CDD" id="cd01310">
    <property type="entry name" value="TatD_DNAse"/>
    <property type="match status" value="1"/>
</dbReference>
<organism evidence="5 6">
    <name type="scientific">Acinetobacter indicus</name>
    <dbReference type="NCBI Taxonomy" id="756892"/>
    <lineage>
        <taxon>Bacteria</taxon>
        <taxon>Pseudomonadati</taxon>
        <taxon>Pseudomonadota</taxon>
        <taxon>Gammaproteobacteria</taxon>
        <taxon>Moraxellales</taxon>
        <taxon>Moraxellaceae</taxon>
        <taxon>Acinetobacter</taxon>
    </lineage>
</organism>
<dbReference type="PANTHER" id="PTHR46124:SF3">
    <property type="entry name" value="HYDROLASE"/>
    <property type="match status" value="1"/>
</dbReference>
<keyword evidence="3" id="KW-0378">Hydrolase</keyword>
<evidence type="ECO:0000256" key="2">
    <source>
        <dbReference type="ARBA" id="ARBA00022723"/>
    </source>
</evidence>
<reference evidence="5 6" key="1">
    <citation type="submission" date="2019-09" db="EMBL/GenBank/DDBJ databases">
        <title>Non-baumannii Acinetobacter spp. carrying blaNDM-1 isolated in China.</title>
        <authorList>
            <person name="Cui C."/>
            <person name="Chen C."/>
            <person name="Sun J."/>
            <person name="Liu Y."/>
        </authorList>
    </citation>
    <scope>NUCLEOTIDE SEQUENCE [LARGE SCALE GENOMIC DNA]</scope>
    <source>
        <strain evidence="5 6">B18</strain>
    </source>
</reference>
<evidence type="ECO:0000313" key="6">
    <source>
        <dbReference type="Proteomes" id="UP000503440"/>
    </source>
</evidence>
<dbReference type="AlphaFoldDB" id="A0A6C0XZC1"/>
<name>A0A6C0XZC1_9GAMM</name>
<keyword evidence="2 4" id="KW-0479">Metal-binding</keyword>
<dbReference type="GO" id="GO:0046872">
    <property type="term" value="F:metal ion binding"/>
    <property type="evidence" value="ECO:0007669"/>
    <property type="project" value="UniProtKB-KW"/>
</dbReference>
<dbReference type="GO" id="GO:0016788">
    <property type="term" value="F:hydrolase activity, acting on ester bonds"/>
    <property type="evidence" value="ECO:0007669"/>
    <property type="project" value="InterPro"/>
</dbReference>
<evidence type="ECO:0000313" key="5">
    <source>
        <dbReference type="EMBL" id="QIC69316.1"/>
    </source>
</evidence>
<gene>
    <name evidence="5" type="ORF">FSC09_02240</name>
</gene>
<accession>A0A6C0XZC1</accession>
<dbReference type="InterPro" id="IPR018228">
    <property type="entry name" value="DNase_TatD-rel_CS"/>
</dbReference>
<dbReference type="Proteomes" id="UP000503440">
    <property type="component" value="Chromosome"/>
</dbReference>
<protein>
    <submittedName>
        <fullName evidence="5">TatD family deoxyribonuclease</fullName>
    </submittedName>
</protein>
<feature type="binding site" evidence="4">
    <location>
        <position position="9"/>
    </location>
    <ligand>
        <name>a divalent metal cation</name>
        <dbReference type="ChEBI" id="CHEBI:60240"/>
        <label>1</label>
    </ligand>
</feature>
<feature type="binding site" evidence="4">
    <location>
        <position position="215"/>
    </location>
    <ligand>
        <name>a divalent metal cation</name>
        <dbReference type="ChEBI" id="CHEBI:60240"/>
        <label>1</label>
    </ligand>
</feature>
<feature type="binding site" evidence="4">
    <location>
        <position position="101"/>
    </location>
    <ligand>
        <name>a divalent metal cation</name>
        <dbReference type="ChEBI" id="CHEBI:60240"/>
        <label>1</label>
    </ligand>
</feature>
<dbReference type="Gene3D" id="3.20.20.140">
    <property type="entry name" value="Metal-dependent hydrolases"/>
    <property type="match status" value="1"/>
</dbReference>
<dbReference type="EMBL" id="CP044455">
    <property type="protein sequence ID" value="QIC69316.1"/>
    <property type="molecule type" value="Genomic_DNA"/>
</dbReference>
<evidence type="ECO:0000256" key="1">
    <source>
        <dbReference type="ARBA" id="ARBA00009275"/>
    </source>
</evidence>
<proteinExistence type="inferred from homology"/>
<evidence type="ECO:0000256" key="4">
    <source>
        <dbReference type="PIRSR" id="PIRSR005902-1"/>
    </source>
</evidence>
<dbReference type="RefSeq" id="WP_163145426.1">
    <property type="nucleotide sequence ID" value="NZ_CP044455.1"/>
</dbReference>
<feature type="binding site" evidence="4">
    <location>
        <position position="11"/>
    </location>
    <ligand>
        <name>a divalent metal cation</name>
        <dbReference type="ChEBI" id="CHEBI:60240"/>
        <label>1</label>
    </ligand>
</feature>
<dbReference type="Pfam" id="PF01026">
    <property type="entry name" value="TatD_DNase"/>
    <property type="match status" value="1"/>
</dbReference>
<dbReference type="InterPro" id="IPR001130">
    <property type="entry name" value="TatD-like"/>
</dbReference>
<dbReference type="PIRSF" id="PIRSF005902">
    <property type="entry name" value="DNase_TatD"/>
    <property type="match status" value="1"/>
</dbReference>